<feature type="region of interest" description="Disordered" evidence="1">
    <location>
        <begin position="137"/>
        <end position="161"/>
    </location>
</feature>
<sequence>MRTRQRAKAEAEAFTEVCWMPEEVQCRMVDAVLEDYRTPVLRNGLIANPARDLVSLMLVCRAWRDRVTSHPHTAAREASAVMLKVAWLTDAALLTGLSPCGQSKSTRLNRIPRSVRLLLHCGCRGCFGPAGAATAAGAGDGGGGGGEGGPAGGGSAGAASPYGRGVREAAAGRSAAPAAQGCASAAPAVAASAADGSTGATAHPPACACAGQGSTRWVEARILSRQGQRSEFERSSFPERVPLLALAAADVAPGELRGTVMDVMAALDGTYLCPFVVRLTFPSNGSSNVSNVNGSSGTGGSGDTGSGAAGSSASGSGSGAGRGAQAGASGGAAGSGGVEASTSDAAAAEIGQGDRMIGQEGSDAAIAAAAVGDGEESAQGTRLPKGTPCEGPVSARDDRCGAGAGSVGGQQALPLAPMRRLLRREDVETLACGTVAVGRDGTHLYLVPTAAALERTWVS</sequence>
<dbReference type="OrthoDB" id="551048at2759"/>
<feature type="region of interest" description="Disordered" evidence="1">
    <location>
        <begin position="369"/>
        <end position="394"/>
    </location>
</feature>
<evidence type="ECO:0000256" key="1">
    <source>
        <dbReference type="SAM" id="MobiDB-lite"/>
    </source>
</evidence>
<feature type="compositionally biased region" description="Gly residues" evidence="1">
    <location>
        <begin position="316"/>
        <end position="337"/>
    </location>
</feature>
<organism evidence="2 3">
    <name type="scientific">Chlamydomonas incerta</name>
    <dbReference type="NCBI Taxonomy" id="51695"/>
    <lineage>
        <taxon>Eukaryota</taxon>
        <taxon>Viridiplantae</taxon>
        <taxon>Chlorophyta</taxon>
        <taxon>core chlorophytes</taxon>
        <taxon>Chlorophyceae</taxon>
        <taxon>CS clade</taxon>
        <taxon>Chlamydomonadales</taxon>
        <taxon>Chlamydomonadaceae</taxon>
        <taxon>Chlamydomonas</taxon>
    </lineage>
</organism>
<dbReference type="CDD" id="cd09917">
    <property type="entry name" value="F-box_SF"/>
    <property type="match status" value="1"/>
</dbReference>
<evidence type="ECO:0000313" key="2">
    <source>
        <dbReference type="EMBL" id="KAG2437971.1"/>
    </source>
</evidence>
<accession>A0A835T5U7</accession>
<comment type="caution">
    <text evidence="2">The sequence shown here is derived from an EMBL/GenBank/DDBJ whole genome shotgun (WGS) entry which is preliminary data.</text>
</comment>
<evidence type="ECO:0008006" key="4">
    <source>
        <dbReference type="Google" id="ProtNLM"/>
    </source>
</evidence>
<dbReference type="EMBL" id="JAEHOC010000010">
    <property type="protein sequence ID" value="KAG2437971.1"/>
    <property type="molecule type" value="Genomic_DNA"/>
</dbReference>
<feature type="compositionally biased region" description="Gly residues" evidence="1">
    <location>
        <begin position="138"/>
        <end position="156"/>
    </location>
</feature>
<keyword evidence="3" id="KW-1185">Reference proteome</keyword>
<proteinExistence type="predicted"/>
<gene>
    <name evidence="2" type="ORF">HXX76_005586</name>
</gene>
<dbReference type="AlphaFoldDB" id="A0A835T5U7"/>
<reference evidence="2" key="1">
    <citation type="journal article" date="2020" name="bioRxiv">
        <title>Comparative genomics of Chlamydomonas.</title>
        <authorList>
            <person name="Craig R.J."/>
            <person name="Hasan A.R."/>
            <person name="Ness R.W."/>
            <person name="Keightley P.D."/>
        </authorList>
    </citation>
    <scope>NUCLEOTIDE SEQUENCE</scope>
    <source>
        <strain evidence="2">SAG 7.73</strain>
    </source>
</reference>
<protein>
    <recommendedName>
        <fullName evidence="4">F-box domain-containing protein</fullName>
    </recommendedName>
</protein>
<dbReference type="Proteomes" id="UP000650467">
    <property type="component" value="Unassembled WGS sequence"/>
</dbReference>
<feature type="region of interest" description="Disordered" evidence="1">
    <location>
        <begin position="292"/>
        <end position="340"/>
    </location>
</feature>
<feature type="compositionally biased region" description="Gly residues" evidence="1">
    <location>
        <begin position="296"/>
        <end position="308"/>
    </location>
</feature>
<name>A0A835T5U7_CHLIN</name>
<evidence type="ECO:0000313" key="3">
    <source>
        <dbReference type="Proteomes" id="UP000650467"/>
    </source>
</evidence>